<organism evidence="3 4">
    <name type="scientific">Chryseobacterium arthrosphaerae</name>
    <dbReference type="NCBI Taxonomy" id="651561"/>
    <lineage>
        <taxon>Bacteria</taxon>
        <taxon>Pseudomonadati</taxon>
        <taxon>Bacteroidota</taxon>
        <taxon>Flavobacteriia</taxon>
        <taxon>Flavobacteriales</taxon>
        <taxon>Weeksellaceae</taxon>
        <taxon>Chryseobacterium group</taxon>
        <taxon>Chryseobacterium</taxon>
    </lineage>
</organism>
<feature type="compositionally biased region" description="Basic and acidic residues" evidence="1">
    <location>
        <begin position="27"/>
        <end position="40"/>
    </location>
</feature>
<accession>A0A3S0N9K6</accession>
<dbReference type="AlphaFoldDB" id="A0A3S0N9K6"/>
<dbReference type="InterPro" id="IPR025419">
    <property type="entry name" value="DUF4142"/>
</dbReference>
<sequence>MEEFKKEAAEGKDAALKSFAGKTLPTLEHHLKESEKLKVP</sequence>
<proteinExistence type="predicted"/>
<gene>
    <name evidence="3" type="ORF">EJ377_00035</name>
</gene>
<dbReference type="EMBL" id="RYFC01000001">
    <property type="protein sequence ID" value="RTZ50426.1"/>
    <property type="molecule type" value="Genomic_DNA"/>
</dbReference>
<dbReference type="Pfam" id="PF13628">
    <property type="entry name" value="DUF4142"/>
    <property type="match status" value="1"/>
</dbReference>
<evidence type="ECO:0000256" key="1">
    <source>
        <dbReference type="SAM" id="MobiDB-lite"/>
    </source>
</evidence>
<name>A0A3S0N9K6_9FLAO</name>
<reference evidence="3 4" key="1">
    <citation type="submission" date="2018-12" db="EMBL/GenBank/DDBJ databases">
        <title>Draft Genome Sequence of Chryseobacterium arthrosphaerae strain ED882-96 Isolated from the Blood of a Patient with Liver Cirrhosis in Taiwan.</title>
        <authorList>
            <person name="Lin J.-N."/>
            <person name="Lai C.-H."/>
            <person name="Yang C.-H."/>
            <person name="Huang Y.-H."/>
        </authorList>
    </citation>
    <scope>NUCLEOTIDE SEQUENCE [LARGE SCALE GENOMIC DNA]</scope>
    <source>
        <strain evidence="3 4">ED882-96</strain>
    </source>
</reference>
<feature type="region of interest" description="Disordered" evidence="1">
    <location>
        <begin position="1"/>
        <end position="40"/>
    </location>
</feature>
<dbReference type="Proteomes" id="UP000276953">
    <property type="component" value="Unassembled WGS sequence"/>
</dbReference>
<protein>
    <submittedName>
        <fullName evidence="3">DUF4142 domain-containing protein</fullName>
    </submittedName>
</protein>
<feature type="domain" description="DUF4142" evidence="2">
    <location>
        <begin position="2"/>
        <end position="37"/>
    </location>
</feature>
<feature type="compositionally biased region" description="Basic and acidic residues" evidence="1">
    <location>
        <begin position="1"/>
        <end position="15"/>
    </location>
</feature>
<evidence type="ECO:0000259" key="2">
    <source>
        <dbReference type="Pfam" id="PF13628"/>
    </source>
</evidence>
<evidence type="ECO:0000313" key="4">
    <source>
        <dbReference type="Proteomes" id="UP000276953"/>
    </source>
</evidence>
<comment type="caution">
    <text evidence="3">The sequence shown here is derived from an EMBL/GenBank/DDBJ whole genome shotgun (WGS) entry which is preliminary data.</text>
</comment>
<evidence type="ECO:0000313" key="3">
    <source>
        <dbReference type="EMBL" id="RTZ50426.1"/>
    </source>
</evidence>